<dbReference type="Proteomes" id="UP000255355">
    <property type="component" value="Unassembled WGS sequence"/>
</dbReference>
<dbReference type="SMART" id="SM00116">
    <property type="entry name" value="CBS"/>
    <property type="match status" value="4"/>
</dbReference>
<dbReference type="OrthoDB" id="2111978at2"/>
<proteinExistence type="predicted"/>
<evidence type="ECO:0000259" key="4">
    <source>
        <dbReference type="PROSITE" id="PS51371"/>
    </source>
</evidence>
<dbReference type="Gene3D" id="3.10.580.10">
    <property type="entry name" value="CBS-domain"/>
    <property type="match status" value="2"/>
</dbReference>
<keyword evidence="1 2" id="KW-0129">CBS domain</keyword>
<feature type="domain" description="CBS" evidence="4">
    <location>
        <begin position="285"/>
        <end position="342"/>
    </location>
</feature>
<dbReference type="PROSITE" id="PS50914">
    <property type="entry name" value="BON"/>
    <property type="match status" value="1"/>
</dbReference>
<protein>
    <submittedName>
        <fullName evidence="5">CBS domain protein</fullName>
    </submittedName>
</protein>
<dbReference type="Pfam" id="PF04972">
    <property type="entry name" value="BON"/>
    <property type="match status" value="1"/>
</dbReference>
<dbReference type="AlphaFoldDB" id="A0A370GHP1"/>
<accession>A0A370GHP1</accession>
<dbReference type="Pfam" id="PF00571">
    <property type="entry name" value="CBS"/>
    <property type="match status" value="4"/>
</dbReference>
<dbReference type="STRING" id="1210089.GCA_001613165_06195"/>
<evidence type="ECO:0000259" key="3">
    <source>
        <dbReference type="PROSITE" id="PS50914"/>
    </source>
</evidence>
<evidence type="ECO:0000256" key="1">
    <source>
        <dbReference type="ARBA" id="ARBA00023122"/>
    </source>
</evidence>
<organism evidence="5 6">
    <name type="scientific">Nocardia mexicana</name>
    <dbReference type="NCBI Taxonomy" id="279262"/>
    <lineage>
        <taxon>Bacteria</taxon>
        <taxon>Bacillati</taxon>
        <taxon>Actinomycetota</taxon>
        <taxon>Actinomycetes</taxon>
        <taxon>Mycobacteriales</taxon>
        <taxon>Nocardiaceae</taxon>
        <taxon>Nocardia</taxon>
    </lineage>
</organism>
<feature type="domain" description="CBS" evidence="4">
    <location>
        <begin position="10"/>
        <end position="67"/>
    </location>
</feature>
<comment type="caution">
    <text evidence="5">The sequence shown here is derived from an EMBL/GenBank/DDBJ whole genome shotgun (WGS) entry which is preliminary data.</text>
</comment>
<keyword evidence="6" id="KW-1185">Reference proteome</keyword>
<feature type="domain" description="CBS" evidence="4">
    <location>
        <begin position="220"/>
        <end position="277"/>
    </location>
</feature>
<dbReference type="SUPFAM" id="SSF54631">
    <property type="entry name" value="CBS-domain pair"/>
    <property type="match status" value="2"/>
</dbReference>
<dbReference type="PROSITE" id="PS51371">
    <property type="entry name" value="CBS"/>
    <property type="match status" value="4"/>
</dbReference>
<dbReference type="PANTHER" id="PTHR43080">
    <property type="entry name" value="CBS DOMAIN-CONTAINING PROTEIN CBSX3, MITOCHONDRIAL"/>
    <property type="match status" value="1"/>
</dbReference>
<feature type="domain" description="CBS" evidence="4">
    <location>
        <begin position="93"/>
        <end position="149"/>
    </location>
</feature>
<reference evidence="5 6" key="1">
    <citation type="submission" date="2018-07" db="EMBL/GenBank/DDBJ databases">
        <title>Genomic Encyclopedia of Type Strains, Phase IV (KMG-IV): sequencing the most valuable type-strain genomes for metagenomic binning, comparative biology and taxonomic classification.</title>
        <authorList>
            <person name="Goeker M."/>
        </authorList>
    </citation>
    <scope>NUCLEOTIDE SEQUENCE [LARGE SCALE GENOMIC DNA]</scope>
    <source>
        <strain evidence="5 6">DSM 44952</strain>
    </source>
</reference>
<dbReference type="PANTHER" id="PTHR43080:SF29">
    <property type="entry name" value="OS02G0818000 PROTEIN"/>
    <property type="match status" value="1"/>
</dbReference>
<evidence type="ECO:0000256" key="2">
    <source>
        <dbReference type="PROSITE-ProRule" id="PRU00703"/>
    </source>
</evidence>
<sequence length="358" mass="38071">MTRMTVGDVMTRDVVSVPADTPFQELVRLLAEHRVSAVPVVDRERRVAGMVSEADLLQRQVRAGGPLTGTLWGSLWRMRFARRSDARTAGELMNAPAVTVVPETTVTAAAATLARCHVKRAAVVGPTGELVGVVSRKDLLSVYRRADAELAEQIRFDVLHKTLWLAPSEVTVDVHAGVVTLRGTVEQPGMIGLAGALAAAVDGVVEVRNEIVADTARGIMHHGVHTVALGDSVTEAARRMRAEGVGALLVHDAFGSAVGIVTDRDLAVKCAAAGADPGRTDIGSMLSAPLHTVDADATVTDVLTVMRQHHIRRIPVMADNRPIGIITEADVARRIPAAPAGRFLTRFYAVEAETSGRP</sequence>
<dbReference type="InterPro" id="IPR000644">
    <property type="entry name" value="CBS_dom"/>
</dbReference>
<feature type="domain" description="BON" evidence="3">
    <location>
        <begin position="146"/>
        <end position="215"/>
    </location>
</feature>
<dbReference type="RefSeq" id="WP_084520189.1">
    <property type="nucleotide sequence ID" value="NZ_QQAZ01000022.1"/>
</dbReference>
<evidence type="ECO:0000313" key="6">
    <source>
        <dbReference type="Proteomes" id="UP000255355"/>
    </source>
</evidence>
<name>A0A370GHP1_9NOCA</name>
<dbReference type="Gene3D" id="3.30.1340.30">
    <property type="match status" value="1"/>
</dbReference>
<evidence type="ECO:0000313" key="5">
    <source>
        <dbReference type="EMBL" id="RDI43328.1"/>
    </source>
</evidence>
<dbReference type="InterPro" id="IPR046342">
    <property type="entry name" value="CBS_dom_sf"/>
</dbReference>
<gene>
    <name evidence="5" type="ORF">DFR68_12291</name>
</gene>
<dbReference type="EMBL" id="QQAZ01000022">
    <property type="protein sequence ID" value="RDI43328.1"/>
    <property type="molecule type" value="Genomic_DNA"/>
</dbReference>
<dbReference type="InterPro" id="IPR051257">
    <property type="entry name" value="Diverse_CBS-Domain"/>
</dbReference>
<dbReference type="InterPro" id="IPR007055">
    <property type="entry name" value="BON_dom"/>
</dbReference>